<dbReference type="Proteomes" id="UP000822688">
    <property type="component" value="Chromosome 7"/>
</dbReference>
<name>A0A8T0HA73_CERPU</name>
<evidence type="ECO:0000256" key="1">
    <source>
        <dbReference type="SAM" id="SignalP"/>
    </source>
</evidence>
<feature type="signal peptide" evidence="1">
    <location>
        <begin position="1"/>
        <end position="21"/>
    </location>
</feature>
<evidence type="ECO:0008006" key="4">
    <source>
        <dbReference type="Google" id="ProtNLM"/>
    </source>
</evidence>
<comment type="caution">
    <text evidence="2">The sequence shown here is derived from an EMBL/GenBank/DDBJ whole genome shotgun (WGS) entry which is preliminary data.</text>
</comment>
<sequence length="56" mass="6216">MQKGHAMAMIFSFALCRSCLSLITLNAVLNTGAWENRKGPSAIVMIQLQKHITTRI</sequence>
<proteinExistence type="predicted"/>
<accession>A0A8T0HA73</accession>
<gene>
    <name evidence="2" type="ORF">KC19_7G121900</name>
</gene>
<protein>
    <recommendedName>
        <fullName evidence="4">Secreted protein</fullName>
    </recommendedName>
</protein>
<feature type="chain" id="PRO_5035885240" description="Secreted protein" evidence="1">
    <location>
        <begin position="22"/>
        <end position="56"/>
    </location>
</feature>
<dbReference type="AlphaFoldDB" id="A0A8T0HA73"/>
<evidence type="ECO:0000313" key="3">
    <source>
        <dbReference type="Proteomes" id="UP000822688"/>
    </source>
</evidence>
<organism evidence="2 3">
    <name type="scientific">Ceratodon purpureus</name>
    <name type="common">Fire moss</name>
    <name type="synonym">Dicranum purpureum</name>
    <dbReference type="NCBI Taxonomy" id="3225"/>
    <lineage>
        <taxon>Eukaryota</taxon>
        <taxon>Viridiplantae</taxon>
        <taxon>Streptophyta</taxon>
        <taxon>Embryophyta</taxon>
        <taxon>Bryophyta</taxon>
        <taxon>Bryophytina</taxon>
        <taxon>Bryopsida</taxon>
        <taxon>Dicranidae</taxon>
        <taxon>Pseudoditrichales</taxon>
        <taxon>Ditrichaceae</taxon>
        <taxon>Ceratodon</taxon>
    </lineage>
</organism>
<evidence type="ECO:0000313" key="2">
    <source>
        <dbReference type="EMBL" id="KAG0567254.1"/>
    </source>
</evidence>
<dbReference type="EMBL" id="CM026428">
    <property type="protein sequence ID" value="KAG0567254.1"/>
    <property type="molecule type" value="Genomic_DNA"/>
</dbReference>
<keyword evidence="3" id="KW-1185">Reference proteome</keyword>
<reference evidence="2" key="1">
    <citation type="submission" date="2020-06" db="EMBL/GenBank/DDBJ databases">
        <title>WGS assembly of Ceratodon purpureus strain R40.</title>
        <authorList>
            <person name="Carey S.B."/>
            <person name="Jenkins J."/>
            <person name="Shu S."/>
            <person name="Lovell J.T."/>
            <person name="Sreedasyam A."/>
            <person name="Maumus F."/>
            <person name="Tiley G.P."/>
            <person name="Fernandez-Pozo N."/>
            <person name="Barry K."/>
            <person name="Chen C."/>
            <person name="Wang M."/>
            <person name="Lipzen A."/>
            <person name="Daum C."/>
            <person name="Saski C.A."/>
            <person name="Payton A.C."/>
            <person name="Mcbreen J.C."/>
            <person name="Conrad R.E."/>
            <person name="Kollar L.M."/>
            <person name="Olsson S."/>
            <person name="Huttunen S."/>
            <person name="Landis J.B."/>
            <person name="Wickett N.J."/>
            <person name="Johnson M.G."/>
            <person name="Rensing S.A."/>
            <person name="Grimwood J."/>
            <person name="Schmutz J."/>
            <person name="Mcdaniel S.F."/>
        </authorList>
    </citation>
    <scope>NUCLEOTIDE SEQUENCE</scope>
    <source>
        <strain evidence="2">R40</strain>
    </source>
</reference>
<keyword evidence="1" id="KW-0732">Signal</keyword>